<feature type="transmembrane region" description="Helical" evidence="1">
    <location>
        <begin position="21"/>
        <end position="43"/>
    </location>
</feature>
<evidence type="ECO:0000313" key="2">
    <source>
        <dbReference type="EMBL" id="CAB4944079.1"/>
    </source>
</evidence>
<gene>
    <name evidence="2" type="ORF">UFOPK3773_01023</name>
</gene>
<dbReference type="InterPro" id="IPR012902">
    <property type="entry name" value="N_methyl_site"/>
</dbReference>
<protein>
    <submittedName>
        <fullName evidence="2">Unannotated protein</fullName>
    </submittedName>
</protein>
<name>A0A6J7JN05_9ZZZZ</name>
<dbReference type="PROSITE" id="PS00409">
    <property type="entry name" value="PROKAR_NTER_METHYL"/>
    <property type="match status" value="1"/>
</dbReference>
<reference evidence="2" key="1">
    <citation type="submission" date="2020-05" db="EMBL/GenBank/DDBJ databases">
        <authorList>
            <person name="Chiriac C."/>
            <person name="Salcher M."/>
            <person name="Ghai R."/>
            <person name="Kavagutti S V."/>
        </authorList>
    </citation>
    <scope>NUCLEOTIDE SEQUENCE</scope>
</reference>
<sequence length="197" mass="20326">MSPARRDASVDSDAGFTLPELLVAITIMVLVMGTLGFTLVSVLRTMSGAMERAERSKDTTLVGYMFPSDINSASTITTGGAAPCGTGTPLFTLTTTNVRTTSNKSVWYAVNAGGALMRFECATGGGVANSTQLADSVSNPVITCEKQTATTPYFATVAGCAPVASVNRVAFSLTLNPATRGTAVDVPQPLTLFGVMP</sequence>
<dbReference type="EMBL" id="CAFBNF010000102">
    <property type="protein sequence ID" value="CAB4944079.1"/>
    <property type="molecule type" value="Genomic_DNA"/>
</dbReference>
<proteinExistence type="predicted"/>
<dbReference type="NCBIfam" id="TIGR02532">
    <property type="entry name" value="IV_pilin_GFxxxE"/>
    <property type="match status" value="1"/>
</dbReference>
<evidence type="ECO:0000256" key="1">
    <source>
        <dbReference type="SAM" id="Phobius"/>
    </source>
</evidence>
<accession>A0A6J7JN05</accession>
<organism evidence="2">
    <name type="scientific">freshwater metagenome</name>
    <dbReference type="NCBI Taxonomy" id="449393"/>
    <lineage>
        <taxon>unclassified sequences</taxon>
        <taxon>metagenomes</taxon>
        <taxon>ecological metagenomes</taxon>
    </lineage>
</organism>
<dbReference type="Pfam" id="PF07963">
    <property type="entry name" value="N_methyl"/>
    <property type="match status" value="1"/>
</dbReference>
<keyword evidence="1" id="KW-0812">Transmembrane</keyword>
<keyword evidence="1" id="KW-1133">Transmembrane helix</keyword>
<dbReference type="AlphaFoldDB" id="A0A6J7JN05"/>
<keyword evidence="1" id="KW-0472">Membrane</keyword>